<dbReference type="SUPFAM" id="SSF52172">
    <property type="entry name" value="CheY-like"/>
    <property type="match status" value="1"/>
</dbReference>
<protein>
    <recommendedName>
        <fullName evidence="3">histidine kinase</fullName>
        <ecNumber evidence="3">2.7.13.3</ecNumber>
    </recommendedName>
</protein>
<dbReference type="SMART" id="SM00387">
    <property type="entry name" value="HATPase_c"/>
    <property type="match status" value="1"/>
</dbReference>
<sequence>MYLVSFPIATITEHNRLPTLLQHEADLHPSTLYSAPTFPRCNIRAICIAFNHFGTPDNARCNGIPAHQPTRNSLIVPGKLDSRSHRPTKRSILHPNFRNHPGRSLAASSAVDVPAFGNFRYGSAKPAFPTQLRTGSEQFSDPIEVSILCFSGRCGARPWPDRAESWDGWSTLVVRSALRLKREGQDQADRVEPRLETPAAVRKTRRRTSVVHCTAEPVPTVPLADSCDPLHAAPLVDSRASPAPSPSALAALLAGSAKLTWLQAYLLCILSSPPRPNANSYTSPRLAAPRRSAIRVLRESFAFVLAPRRLAAFSSGIHLPHSTLDDTPPPPSRKRPVTEADVDTSPLPLSDKESSSTFTAASAAASSSVLKRARFESPGGGPAPATNNSSLPINTECFPPHYTPLPPTKATNPRAAHPVRSNSTFGSFHSSASGASNSNPNSPSNASSNPISRRSHASTLDPRSPPAPLVPFPAGSSSYFADSSARMFDLDESVRALYFAPTPIVVLDHNRRIRMMNRPCESIFLMTGVSCMGQTMDKLIVEKHRADFTTALNEAAQVRATAAWAPPVLTRLTFLQDDQKMFSADMNISAWHPTDEVFSETFNNHFARSLSSDAEKNADLDNGPSPATPQRMDSMETRASTLPHESYFTISIVPTRFAERRMSPADLELTKAEELKEGVFHTIETAIMALSADGSTVVRNRACDEMLQMFQKKSPQDRPKNDPAAKKPTKDGLEVDLSWLSDVMDCYTEDFSEPFPEQNWPIYRAAILGQLTKPVRVGCVATDTGARRVYEIVAKPVRGAGGFGEHVGGVITLIDVTDSDKQRKLEVEQKGEEYFRTICDSMPQLLWTTYADGHHDWYNEGWYRYTGLDRQDSSGVGWQQVFHEDDMVETNKRWSHSLRTGEPYQTMYRCRRYDGHWKWMLGRALPLRDQNTGKIIKWYGSCTDCDNEVKALEASRKSQAQLTSVINHAHVTIWAIDRDAIITIAEGPGVRSLRLAPGTPNGSDGDGSGSGNSMSGSLSGGGVVHARSEDMKDAESQTNSQSAVSGQGKRSNQRSMIGRSIFEVWDSPGIREAISRALNGESVVQEMEIEGRWFRTQYTPQREESYEHDANEGPIIGVVGASVDITDRRRAELKLEESMHERSRALAAETAAKEASRIKSEFLANMSHEIRTPIAGVIGLSELLCDTQLTKEQRDFAENIQRSADALLTVINDILDFEKLELGKMDLEKTAFNLNVVIMDTQKMLTFATQKKGLEFRNECQLNYTGQITGDAGRLRQVLTNLLTNAIKFTATGAITLRVIETYEDPKSLHVHFEVRDTGCGISQTTLKKLFQPFSQADPSFARRFGGTGLGLSICKNLVDLMGGTIGLESVENKGSNAWFSIPFEKEHSIEAGGDSSPDEEGVPEIQMDEATSSLGVSENPLQRPRKDIWILVAEDNLINAQIALKTLKKMGFSCKVAKDGLEAVEEVGKQPYDLILMDCHMPNCDGYEATKRLRKSESVDIRTTPIIAMTASAIRGDREKCLAAGMSDYLSKPVKSAALESTLVKWLFDPSTRQSLSKYVAPPVQGDYFGAKKPGSGVLEVMIPKAGQPGSPPQLIERDSTETVMGPRSIQSGRRGSFNPIAEREAIASEIAASPSPVLASAPHPLRSSGAERSGSASLDALASEASMPASRNESDDEPTESMVAGPTLSKTSKRRLLRHGPVKVVCNDPMPAKFKPAPKTLSAPEIALADKPPIFIRRSSREQGGLGRDLEGEVVRAMEDGQDGPSLGVSMEESLEDIHAEVSQEEAGNIHVRA</sequence>
<dbReference type="InterPro" id="IPR005467">
    <property type="entry name" value="His_kinase_dom"/>
</dbReference>
<feature type="region of interest" description="Disordered" evidence="15">
    <location>
        <begin position="613"/>
        <end position="633"/>
    </location>
</feature>
<dbReference type="InterPro" id="IPR035965">
    <property type="entry name" value="PAS-like_dom_sf"/>
</dbReference>
<dbReference type="InterPro" id="IPR013655">
    <property type="entry name" value="PAS_fold_3"/>
</dbReference>
<dbReference type="Pfam" id="PF02518">
    <property type="entry name" value="HATPase_c"/>
    <property type="match status" value="1"/>
</dbReference>
<proteinExistence type="predicted"/>
<keyword evidence="20" id="KW-1185">Reference proteome</keyword>
<evidence type="ECO:0000256" key="7">
    <source>
        <dbReference type="ARBA" id="ARBA00022692"/>
    </source>
</evidence>
<keyword evidence="5 14" id="KW-0597">Phosphoprotein</keyword>
<dbReference type="Gene3D" id="1.10.287.130">
    <property type="match status" value="1"/>
</dbReference>
<feature type="region of interest" description="Disordered" evidence="15">
    <location>
        <begin position="373"/>
        <end position="468"/>
    </location>
</feature>
<dbReference type="GO" id="GO:0005886">
    <property type="term" value="C:plasma membrane"/>
    <property type="evidence" value="ECO:0007669"/>
    <property type="project" value="UniProtKB-SubCell"/>
</dbReference>
<dbReference type="SMART" id="SM00388">
    <property type="entry name" value="HisKA"/>
    <property type="match status" value="1"/>
</dbReference>
<comment type="subcellular location">
    <subcellularLocation>
        <location evidence="2">Cell membrane</location>
        <topology evidence="2">Multi-pass membrane protein</topology>
    </subcellularLocation>
</comment>
<dbReference type="GeneID" id="26303700"/>
<dbReference type="EMBL" id="DF830073">
    <property type="protein sequence ID" value="GAK64716.1"/>
    <property type="molecule type" value="Genomic_DNA"/>
</dbReference>
<keyword evidence="4" id="KW-1003">Cell membrane</keyword>
<dbReference type="PROSITE" id="PS50110">
    <property type="entry name" value="RESPONSE_REGULATORY"/>
    <property type="match status" value="1"/>
</dbReference>
<evidence type="ECO:0000256" key="14">
    <source>
        <dbReference type="PROSITE-ProRule" id="PRU00169"/>
    </source>
</evidence>
<keyword evidence="11" id="KW-1133">Transmembrane helix</keyword>
<dbReference type="RefSeq" id="XP_014657059.1">
    <property type="nucleotide sequence ID" value="XM_014801573.1"/>
</dbReference>
<keyword evidence="12" id="KW-0902">Two-component regulatory system</keyword>
<evidence type="ECO:0000256" key="11">
    <source>
        <dbReference type="ARBA" id="ARBA00022989"/>
    </source>
</evidence>
<evidence type="ECO:0000256" key="4">
    <source>
        <dbReference type="ARBA" id="ARBA00022475"/>
    </source>
</evidence>
<evidence type="ECO:0000256" key="3">
    <source>
        <dbReference type="ARBA" id="ARBA00012438"/>
    </source>
</evidence>
<dbReference type="GO" id="GO:0000155">
    <property type="term" value="F:phosphorelay sensor kinase activity"/>
    <property type="evidence" value="ECO:0007669"/>
    <property type="project" value="InterPro"/>
</dbReference>
<dbReference type="CDD" id="cd00082">
    <property type="entry name" value="HisKA"/>
    <property type="match status" value="1"/>
</dbReference>
<name>A0A081CDH0_PSEA2</name>
<evidence type="ECO:0000313" key="19">
    <source>
        <dbReference type="EMBL" id="GAK64716.1"/>
    </source>
</evidence>
<feature type="compositionally biased region" description="Low complexity" evidence="15">
    <location>
        <begin position="420"/>
        <end position="452"/>
    </location>
</feature>
<dbReference type="GO" id="GO:0005524">
    <property type="term" value="F:ATP binding"/>
    <property type="evidence" value="ECO:0007669"/>
    <property type="project" value="UniProtKB-KW"/>
</dbReference>
<dbReference type="PROSITE" id="PS50113">
    <property type="entry name" value="PAC"/>
    <property type="match status" value="1"/>
</dbReference>
<dbReference type="Pfam" id="PF00512">
    <property type="entry name" value="HisKA"/>
    <property type="match status" value="1"/>
</dbReference>
<dbReference type="InterPro" id="IPR000700">
    <property type="entry name" value="PAS-assoc_C"/>
</dbReference>
<dbReference type="FunFam" id="3.30.565.10:FF:000010">
    <property type="entry name" value="Sensor histidine kinase RcsC"/>
    <property type="match status" value="1"/>
</dbReference>
<feature type="region of interest" description="Disordered" evidence="15">
    <location>
        <begin position="710"/>
        <end position="730"/>
    </location>
</feature>
<comment type="catalytic activity">
    <reaction evidence="1">
        <text>ATP + protein L-histidine = ADP + protein N-phospho-L-histidine.</text>
        <dbReference type="EC" id="2.7.13.3"/>
    </reaction>
</comment>
<dbReference type="Gene3D" id="3.30.450.20">
    <property type="entry name" value="PAS domain"/>
    <property type="match status" value="3"/>
</dbReference>
<dbReference type="FunFam" id="3.30.450.20:FF:000099">
    <property type="entry name" value="Sensory box sensor histidine kinase"/>
    <property type="match status" value="1"/>
</dbReference>
<keyword evidence="10" id="KW-0067">ATP-binding</keyword>
<dbReference type="InterPro" id="IPR036097">
    <property type="entry name" value="HisK_dim/P_sf"/>
</dbReference>
<dbReference type="SUPFAM" id="SSF55874">
    <property type="entry name" value="ATPase domain of HSP90 chaperone/DNA topoisomerase II/histidine kinase"/>
    <property type="match status" value="1"/>
</dbReference>
<dbReference type="Gene3D" id="3.30.565.10">
    <property type="entry name" value="Histidine kinase-like ATPase, C-terminal domain"/>
    <property type="match status" value="1"/>
</dbReference>
<dbReference type="NCBIfam" id="TIGR00229">
    <property type="entry name" value="sensory_box"/>
    <property type="match status" value="1"/>
</dbReference>
<organism evidence="19">
    <name type="scientific">Pseudozyma antarctica</name>
    <name type="common">Yeast</name>
    <name type="synonym">Candida antarctica</name>
    <dbReference type="NCBI Taxonomy" id="84753"/>
    <lineage>
        <taxon>Eukaryota</taxon>
        <taxon>Fungi</taxon>
        <taxon>Dikarya</taxon>
        <taxon>Basidiomycota</taxon>
        <taxon>Ustilaginomycotina</taxon>
        <taxon>Ustilaginomycetes</taxon>
        <taxon>Ustilaginales</taxon>
        <taxon>Ustilaginaceae</taxon>
        <taxon>Moesziomyces</taxon>
    </lineage>
</organism>
<dbReference type="Gene3D" id="3.40.50.2300">
    <property type="match status" value="1"/>
</dbReference>
<feature type="region of interest" description="Disordered" evidence="15">
    <location>
        <begin position="1638"/>
        <end position="1698"/>
    </location>
</feature>
<evidence type="ECO:0000256" key="2">
    <source>
        <dbReference type="ARBA" id="ARBA00004651"/>
    </source>
</evidence>
<dbReference type="SMART" id="SM00448">
    <property type="entry name" value="REC"/>
    <property type="match status" value="1"/>
</dbReference>
<dbReference type="SUPFAM" id="SSF47384">
    <property type="entry name" value="Homodimeric domain of signal transducing histidine kinase"/>
    <property type="match status" value="1"/>
</dbReference>
<evidence type="ECO:0000256" key="9">
    <source>
        <dbReference type="ARBA" id="ARBA00022777"/>
    </source>
</evidence>
<dbReference type="InterPro" id="IPR001610">
    <property type="entry name" value="PAC"/>
</dbReference>
<keyword evidence="8" id="KW-0547">Nucleotide-binding</keyword>
<evidence type="ECO:0000259" key="16">
    <source>
        <dbReference type="PROSITE" id="PS50109"/>
    </source>
</evidence>
<feature type="modified residue" description="4-aspartylphosphate" evidence="14">
    <location>
        <position position="1479"/>
    </location>
</feature>
<dbReference type="Pfam" id="PF08447">
    <property type="entry name" value="PAS_3"/>
    <property type="match status" value="1"/>
</dbReference>
<feature type="region of interest" description="Disordered" evidence="15">
    <location>
        <begin position="1584"/>
        <end position="1620"/>
    </location>
</feature>
<evidence type="ECO:0000256" key="1">
    <source>
        <dbReference type="ARBA" id="ARBA00000085"/>
    </source>
</evidence>
<dbReference type="InterPro" id="IPR001789">
    <property type="entry name" value="Sig_transdc_resp-reg_receiver"/>
</dbReference>
<evidence type="ECO:0000259" key="17">
    <source>
        <dbReference type="PROSITE" id="PS50110"/>
    </source>
</evidence>
<dbReference type="CDD" id="cd16922">
    <property type="entry name" value="HATPase_EvgS-ArcB-TorS-like"/>
    <property type="match status" value="1"/>
</dbReference>
<reference evidence="19" key="1">
    <citation type="submission" date="2014-07" db="EMBL/GenBank/DDBJ databases">
        <title>Draft genome sequence of the yeast Pseudozyma antarctica JCM 10317 known as a producer of lipase B which used in a wide range of industrial applications.</title>
        <authorList>
            <person name="Morita T."/>
            <person name="Saika A."/>
            <person name="Koike H."/>
        </authorList>
    </citation>
    <scope>NUCLEOTIDE SEQUENCE</scope>
    <source>
        <strain evidence="19">JCM 10317</strain>
    </source>
</reference>
<dbReference type="SMART" id="SM00091">
    <property type="entry name" value="PAS"/>
    <property type="match status" value="2"/>
</dbReference>
<feature type="domain" description="PAC" evidence="18">
    <location>
        <begin position="1078"/>
        <end position="1137"/>
    </location>
</feature>
<dbReference type="HOGENOM" id="CLU_002476_0_0_1"/>
<dbReference type="CDD" id="cd17546">
    <property type="entry name" value="REC_hyHK_CKI1_RcsC-like"/>
    <property type="match status" value="1"/>
</dbReference>
<evidence type="ECO:0000256" key="8">
    <source>
        <dbReference type="ARBA" id="ARBA00022741"/>
    </source>
</evidence>
<gene>
    <name evidence="19" type="ORF">PAN0_006c2931</name>
</gene>
<feature type="compositionally biased region" description="Basic and acidic residues" evidence="15">
    <location>
        <begin position="714"/>
        <end position="730"/>
    </location>
</feature>
<feature type="region of interest" description="Disordered" evidence="15">
    <location>
        <begin position="318"/>
        <end position="358"/>
    </location>
</feature>
<evidence type="ECO:0000256" key="5">
    <source>
        <dbReference type="ARBA" id="ARBA00022553"/>
    </source>
</evidence>
<dbReference type="Proteomes" id="UP000053758">
    <property type="component" value="Unassembled WGS sequence"/>
</dbReference>
<dbReference type="InterPro" id="IPR000014">
    <property type="entry name" value="PAS"/>
</dbReference>
<evidence type="ECO:0000256" key="15">
    <source>
        <dbReference type="SAM" id="MobiDB-lite"/>
    </source>
</evidence>
<evidence type="ECO:0000256" key="13">
    <source>
        <dbReference type="ARBA" id="ARBA00023136"/>
    </source>
</evidence>
<dbReference type="FunFam" id="1.10.287.130:FF:000003">
    <property type="entry name" value="Histidine kinase"/>
    <property type="match status" value="1"/>
</dbReference>
<feature type="compositionally biased region" description="Basic and acidic residues" evidence="15">
    <location>
        <begin position="1026"/>
        <end position="1035"/>
    </location>
</feature>
<evidence type="ECO:0000256" key="12">
    <source>
        <dbReference type="ARBA" id="ARBA00023012"/>
    </source>
</evidence>
<keyword evidence="13" id="KW-0472">Membrane</keyword>
<dbReference type="PROSITE" id="PS50109">
    <property type="entry name" value="HIS_KIN"/>
    <property type="match status" value="1"/>
</dbReference>
<evidence type="ECO:0000256" key="6">
    <source>
        <dbReference type="ARBA" id="ARBA00022679"/>
    </source>
</evidence>
<dbReference type="SUPFAM" id="SSF55785">
    <property type="entry name" value="PYP-like sensor domain (PAS domain)"/>
    <property type="match status" value="1"/>
</dbReference>
<evidence type="ECO:0000259" key="18">
    <source>
        <dbReference type="PROSITE" id="PS50113"/>
    </source>
</evidence>
<dbReference type="Pfam" id="PF00072">
    <property type="entry name" value="Response_reg"/>
    <property type="match status" value="1"/>
</dbReference>
<dbReference type="CDD" id="cd00130">
    <property type="entry name" value="PAS"/>
    <property type="match status" value="1"/>
</dbReference>
<keyword evidence="9 19" id="KW-0418">Kinase</keyword>
<feature type="compositionally biased region" description="Polar residues" evidence="15">
    <location>
        <begin position="1036"/>
        <end position="1055"/>
    </location>
</feature>
<feature type="compositionally biased region" description="Low complexity" evidence="15">
    <location>
        <begin position="1638"/>
        <end position="1668"/>
    </location>
</feature>
<dbReference type="PANTHER" id="PTHR45339">
    <property type="entry name" value="HYBRID SIGNAL TRANSDUCTION HISTIDINE KINASE J"/>
    <property type="match status" value="1"/>
</dbReference>
<dbReference type="InterPro" id="IPR003661">
    <property type="entry name" value="HisK_dim/P_dom"/>
</dbReference>
<accession>A0A081CDH0</accession>
<dbReference type="InterPro" id="IPR003594">
    <property type="entry name" value="HATPase_dom"/>
</dbReference>
<dbReference type="EC" id="2.7.13.3" evidence="3"/>
<keyword evidence="7" id="KW-0812">Transmembrane</keyword>
<dbReference type="SMART" id="SM00086">
    <property type="entry name" value="PAC"/>
    <property type="match status" value="1"/>
</dbReference>
<dbReference type="InterPro" id="IPR004358">
    <property type="entry name" value="Sig_transdc_His_kin-like_C"/>
</dbReference>
<dbReference type="InterPro" id="IPR036890">
    <property type="entry name" value="HATPase_C_sf"/>
</dbReference>
<feature type="domain" description="Response regulatory" evidence="17">
    <location>
        <begin position="1430"/>
        <end position="1548"/>
    </location>
</feature>
<dbReference type="PANTHER" id="PTHR45339:SF1">
    <property type="entry name" value="HYBRID SIGNAL TRANSDUCTION HISTIDINE KINASE J"/>
    <property type="match status" value="1"/>
</dbReference>
<feature type="domain" description="Histidine kinase" evidence="16">
    <location>
        <begin position="1165"/>
        <end position="1386"/>
    </location>
</feature>
<feature type="region of interest" description="Disordered" evidence="15">
    <location>
        <begin position="992"/>
        <end position="1055"/>
    </location>
</feature>
<dbReference type="InterPro" id="IPR011006">
    <property type="entry name" value="CheY-like_superfamily"/>
</dbReference>
<evidence type="ECO:0000256" key="10">
    <source>
        <dbReference type="ARBA" id="ARBA00022840"/>
    </source>
</evidence>
<dbReference type="PRINTS" id="PR00344">
    <property type="entry name" value="BCTRLSENSOR"/>
</dbReference>
<keyword evidence="6" id="KW-0808">Transferase</keyword>
<evidence type="ECO:0000313" key="20">
    <source>
        <dbReference type="Proteomes" id="UP000053758"/>
    </source>
</evidence>